<comment type="caution">
    <text evidence="2">The sequence shown here is derived from an EMBL/GenBank/DDBJ whole genome shotgun (WGS) entry which is preliminary data.</text>
</comment>
<sequence>MNKTYYTYRIRVANRDRVQVEKWKAQHQDLGQPSGVLRYKDKLEEITPLLEIASEKDKLNDASQVRILGEALFDVLFDDVLRQDFVNFYYQIVQQEKQLLRVELDIDERGMPEVAALPWEFLCLPARDDLGTIWMGTVPDLVFSRRRAQWIPAQPIQLNHDEKLRIALVVSAPPDLKPVAYEEVQKALEILANEQAHRIELLPIVNSANPEAIDTILSKKPHIFHFIGHGRLANEGDREVGQIALVDPDLDEAMWVDADYFSELFNQHRPGIVILQACEGGILSASPAFVGVASSIVQQNIPVVVAMQYEVTNSTAKRFALRFYQQLAAEDPVDIAAQYGRRAIALGSTQYRKRDFATPIIFMRVADGYLFKRPISNPNSTSGSENSLLVEEIKDLNYSDLDILANILQRSGRVNKLESRRSLCISIQLEPSDIEFMEAIAPRDFATQLVFHLHDSRNFLALCKLCQKIAPNVPGFTTELDSLKSKLNCNLYDRFTR</sequence>
<dbReference type="Pfam" id="PF12770">
    <property type="entry name" value="CHAT"/>
    <property type="match status" value="1"/>
</dbReference>
<protein>
    <submittedName>
        <fullName evidence="2">CHAT domain-containing protein</fullName>
    </submittedName>
</protein>
<feature type="domain" description="CHAT" evidence="1">
    <location>
        <begin position="68"/>
        <end position="344"/>
    </location>
</feature>
<dbReference type="AlphaFoldDB" id="A0AAE3GQ99"/>
<dbReference type="InterPro" id="IPR024983">
    <property type="entry name" value="CHAT_dom"/>
</dbReference>
<dbReference type="Proteomes" id="UP001204953">
    <property type="component" value="Unassembled WGS sequence"/>
</dbReference>
<reference evidence="2" key="1">
    <citation type="submission" date="2022-06" db="EMBL/GenBank/DDBJ databases">
        <title>New cyanobacteria of genus Symplocastrum in benthos of Lake Baikal.</title>
        <authorList>
            <person name="Sorokovikova E."/>
            <person name="Tikhonova I."/>
            <person name="Krasnopeev A."/>
            <person name="Evseev P."/>
            <person name="Gladkikh A."/>
            <person name="Belykh O."/>
        </authorList>
    </citation>
    <scope>NUCLEOTIDE SEQUENCE</scope>
    <source>
        <strain evidence="2">BBK-W-15</strain>
    </source>
</reference>
<dbReference type="RefSeq" id="WP_254011334.1">
    <property type="nucleotide sequence ID" value="NZ_JAMZMM010000060.1"/>
</dbReference>
<evidence type="ECO:0000313" key="2">
    <source>
        <dbReference type="EMBL" id="MCP2728539.1"/>
    </source>
</evidence>
<proteinExistence type="predicted"/>
<keyword evidence="3" id="KW-1185">Reference proteome</keyword>
<gene>
    <name evidence="2" type="ORF">NJ959_08625</name>
</gene>
<dbReference type="EMBL" id="JAMZMM010000060">
    <property type="protein sequence ID" value="MCP2728539.1"/>
    <property type="molecule type" value="Genomic_DNA"/>
</dbReference>
<name>A0AAE3GQ99_9CYAN</name>
<organism evidence="2 3">
    <name type="scientific">Limnofasciculus baicalensis BBK-W-15</name>
    <dbReference type="NCBI Taxonomy" id="2699891"/>
    <lineage>
        <taxon>Bacteria</taxon>
        <taxon>Bacillati</taxon>
        <taxon>Cyanobacteriota</taxon>
        <taxon>Cyanophyceae</taxon>
        <taxon>Coleofasciculales</taxon>
        <taxon>Coleofasciculaceae</taxon>
        <taxon>Limnofasciculus</taxon>
        <taxon>Limnofasciculus baicalensis</taxon>
    </lineage>
</organism>
<accession>A0AAE3GQ99</accession>
<evidence type="ECO:0000259" key="1">
    <source>
        <dbReference type="Pfam" id="PF12770"/>
    </source>
</evidence>
<evidence type="ECO:0000313" key="3">
    <source>
        <dbReference type="Proteomes" id="UP001204953"/>
    </source>
</evidence>